<dbReference type="OrthoDB" id="311712at2759"/>
<feature type="region of interest" description="Disordered" evidence="3">
    <location>
        <begin position="346"/>
        <end position="377"/>
    </location>
</feature>
<gene>
    <name evidence="5" type="ORF">B0A50_07739</name>
</gene>
<feature type="compositionally biased region" description="Basic and acidic residues" evidence="3">
    <location>
        <begin position="707"/>
        <end position="716"/>
    </location>
</feature>
<dbReference type="GO" id="GO:0005774">
    <property type="term" value="C:vacuolar membrane"/>
    <property type="evidence" value="ECO:0007669"/>
    <property type="project" value="TreeGrafter"/>
</dbReference>
<dbReference type="InterPro" id="IPR015943">
    <property type="entry name" value="WD40/YVTN_repeat-like_dom_sf"/>
</dbReference>
<keyword evidence="6" id="KW-1185">Reference proteome</keyword>
<dbReference type="GO" id="GO:0035591">
    <property type="term" value="F:signaling adaptor activity"/>
    <property type="evidence" value="ECO:0007669"/>
    <property type="project" value="TreeGrafter"/>
</dbReference>
<dbReference type="SUPFAM" id="SSF50978">
    <property type="entry name" value="WD40 repeat-like"/>
    <property type="match status" value="1"/>
</dbReference>
<dbReference type="Proteomes" id="UP000308549">
    <property type="component" value="Unassembled WGS sequence"/>
</dbReference>
<evidence type="ECO:0000256" key="2">
    <source>
        <dbReference type="ARBA" id="ARBA00022737"/>
    </source>
</evidence>
<organism evidence="5 6">
    <name type="scientific">Salinomyces thailandicus</name>
    <dbReference type="NCBI Taxonomy" id="706561"/>
    <lineage>
        <taxon>Eukaryota</taxon>
        <taxon>Fungi</taxon>
        <taxon>Dikarya</taxon>
        <taxon>Ascomycota</taxon>
        <taxon>Pezizomycotina</taxon>
        <taxon>Dothideomycetes</taxon>
        <taxon>Dothideomycetidae</taxon>
        <taxon>Mycosphaerellales</taxon>
        <taxon>Teratosphaeriaceae</taxon>
        <taxon>Salinomyces</taxon>
    </lineage>
</organism>
<dbReference type="Gene3D" id="2.130.10.10">
    <property type="entry name" value="YVTN repeat-like/Quinoprotein amine dehydrogenase"/>
    <property type="match status" value="1"/>
</dbReference>
<dbReference type="InterPro" id="IPR013083">
    <property type="entry name" value="Znf_RING/FYVE/PHD"/>
</dbReference>
<feature type="region of interest" description="Disordered" evidence="3">
    <location>
        <begin position="257"/>
        <end position="319"/>
    </location>
</feature>
<feature type="domain" description="WDR59/RTC1-like RING zinc finger" evidence="4">
    <location>
        <begin position="957"/>
        <end position="1010"/>
    </location>
</feature>
<evidence type="ECO:0000313" key="5">
    <source>
        <dbReference type="EMBL" id="TKA22839.1"/>
    </source>
</evidence>
<dbReference type="GO" id="GO:0035859">
    <property type="term" value="C:Seh1-associated complex"/>
    <property type="evidence" value="ECO:0007669"/>
    <property type="project" value="TreeGrafter"/>
</dbReference>
<evidence type="ECO:0000256" key="1">
    <source>
        <dbReference type="ARBA" id="ARBA00022574"/>
    </source>
</evidence>
<dbReference type="InterPro" id="IPR049566">
    <property type="entry name" value="WDR59_RTC1-like_RING_Znf"/>
</dbReference>
<reference evidence="5 6" key="1">
    <citation type="submission" date="2017-03" db="EMBL/GenBank/DDBJ databases">
        <title>Genomes of endolithic fungi from Antarctica.</title>
        <authorList>
            <person name="Coleine C."/>
            <person name="Masonjones S."/>
            <person name="Stajich J.E."/>
        </authorList>
    </citation>
    <scope>NUCLEOTIDE SEQUENCE [LARGE SCALE GENOMIC DNA]</scope>
    <source>
        <strain evidence="5 6">CCFEE 6315</strain>
    </source>
</reference>
<keyword evidence="2" id="KW-0677">Repeat</keyword>
<dbReference type="Pfam" id="PF17120">
    <property type="entry name" value="zf-RING_16"/>
    <property type="match status" value="1"/>
</dbReference>
<comment type="caution">
    <text evidence="5">The sequence shown here is derived from an EMBL/GenBank/DDBJ whole genome shotgun (WGS) entry which is preliminary data.</text>
</comment>
<evidence type="ECO:0000313" key="6">
    <source>
        <dbReference type="Proteomes" id="UP000308549"/>
    </source>
</evidence>
<dbReference type="EMBL" id="NAJL01000065">
    <property type="protein sequence ID" value="TKA22839.1"/>
    <property type="molecule type" value="Genomic_DNA"/>
</dbReference>
<feature type="region of interest" description="Disordered" evidence="3">
    <location>
        <begin position="705"/>
        <end position="768"/>
    </location>
</feature>
<protein>
    <recommendedName>
        <fullName evidence="4">WDR59/RTC1-like RING zinc finger domain-containing protein</fullName>
    </recommendedName>
</protein>
<accession>A0A4V5N3A9</accession>
<dbReference type="AlphaFoldDB" id="A0A4V5N3A9"/>
<evidence type="ECO:0000256" key="3">
    <source>
        <dbReference type="SAM" id="MobiDB-lite"/>
    </source>
</evidence>
<feature type="region of interest" description="Disordered" evidence="3">
    <location>
        <begin position="832"/>
        <end position="869"/>
    </location>
</feature>
<dbReference type="InterPro" id="IPR036322">
    <property type="entry name" value="WD40_repeat_dom_sf"/>
</dbReference>
<dbReference type="Gene3D" id="3.30.40.10">
    <property type="entry name" value="Zinc/RING finger domain, C3HC4 (zinc finger)"/>
    <property type="match status" value="1"/>
</dbReference>
<evidence type="ECO:0000259" key="4">
    <source>
        <dbReference type="Pfam" id="PF17120"/>
    </source>
</evidence>
<keyword evidence="1" id="KW-0853">WD repeat</keyword>
<dbReference type="InterPro" id="IPR049567">
    <property type="entry name" value="WDR59-like"/>
</dbReference>
<dbReference type="GO" id="GO:1904263">
    <property type="term" value="P:positive regulation of TORC1 signaling"/>
    <property type="evidence" value="ECO:0007669"/>
    <property type="project" value="TreeGrafter"/>
</dbReference>
<name>A0A4V5N3A9_9PEZI</name>
<proteinExistence type="predicted"/>
<feature type="compositionally biased region" description="Basic residues" evidence="3">
    <location>
        <begin position="264"/>
        <end position="277"/>
    </location>
</feature>
<dbReference type="PANTHER" id="PTHR46170">
    <property type="entry name" value="GATOR COMPLEX PROTEIN WDR59"/>
    <property type="match status" value="1"/>
</dbReference>
<feature type="compositionally biased region" description="Polar residues" evidence="3">
    <location>
        <begin position="738"/>
        <end position="765"/>
    </location>
</feature>
<dbReference type="PANTHER" id="PTHR46170:SF1">
    <property type="entry name" value="GATOR COMPLEX PROTEIN WDR59"/>
    <property type="match status" value="1"/>
</dbReference>
<sequence>MLAITRPDQVHVVDIEDPTTPIVALSAARTVISVAWSPFDKDVVATGAVDGSLDVWTLSRPQRPLRRWLVVRAWDLSETLASLKSFSLGSESDSDDEAIFGEPEWLRKPSFPIAQIRLECLPRQIQWLGEYGVFVLTEGGTHVRFFSFGSDWEMLQEVWKLKLDCSAVTATVRVVGGTTVLTAVCDDGLESHRIPSIILDSVGGHVQSPLQPVATSTPSPRTRMNEATINLASTAPTSLSMRSASIARLRGERRSFEVTSKQLQNRRRKENKARKQQAKLDAVGSPHSHITSPPTAPSLELPRPRTASAESPMPFLSPSIPARKLPGMVPAIDDCFRELPLEQTTSLNSMHSASGRDSDSDDETLAEGMVGSGSFLPGGINVPLPKTSGATFTSNGQLLSFFPLKSRPQTTRRTLGSDNVVETEHQSKATKVARLFQTFGNLVSDDGTCDSDSGSDISRDHVREPIEGLPSFALQPSSFDSRHVWRPNTLRVDATPAPQADVQIIISAYDVSDLLPFRYDVAQDYRILRKDGESGSKLCQHNADIASNAGSNDTADVWRLLALLLDDKVPLQALLQGNEGDGILTVARKAMPIFHDDAELGSDTAPSSDIFGKLRWADHPVAASWLTRQTLLWAEERADTQMLAYVSVILAQASETVPAKHPTVYQSTIAALATCDTSYRPHFDGRPSSRRSRFARVLRSDSCPDGDIYHSPEKHRVLSQVSSRHASEPHTGRLDLAPSTSPVSFPSLSRQSSKLSTPASGTASPEQHRSSFGAAAKYYAQSISDKFASYGTSPPVKRFGISPGANELSTSIPTASSSWNKSVSFASAAASGASGARDSQHSQSYTDLTDEYDSDKTIDDNSLPRTPKSTDALVMPKFYNADAFSDEATGIAKASLMPADLAANAVIWQKYYAEQLRCWGLWLQAAELEKANGLSDRQRETALPSDGVVPVPDRTKRNATCSICYLVIGFVEQLCPACLHTAHLSCLQDYLENLDDAYECPTGCGCACADLSFEELELVGPETELDVKSTATKARMKKASFADSW</sequence>
<dbReference type="GO" id="GO:0034198">
    <property type="term" value="P:cellular response to amino acid starvation"/>
    <property type="evidence" value="ECO:0007669"/>
    <property type="project" value="TreeGrafter"/>
</dbReference>